<evidence type="ECO:0000313" key="4">
    <source>
        <dbReference type="Proteomes" id="UP001597176"/>
    </source>
</evidence>
<feature type="chain" id="PRO_5046597341" evidence="2">
    <location>
        <begin position="21"/>
        <end position="95"/>
    </location>
</feature>
<proteinExistence type="predicted"/>
<dbReference type="Proteomes" id="UP001597176">
    <property type="component" value="Unassembled WGS sequence"/>
</dbReference>
<accession>A0ABW3X006</accession>
<sequence>MKCASVILLGVFAASPAAEALAQNARDVPITQDLRREERIERRLDRDMPPPVDPNVSPDNPDGVVGFDGPPGMFENGVENGSPVPSGSPADADDD</sequence>
<gene>
    <name evidence="3" type="ORF">ACFQ4G_15345</name>
</gene>
<name>A0ABW3X006_9HYPH</name>
<keyword evidence="4" id="KW-1185">Reference proteome</keyword>
<dbReference type="RefSeq" id="WP_238205668.1">
    <property type="nucleotide sequence ID" value="NZ_JBHTND010000021.1"/>
</dbReference>
<evidence type="ECO:0000256" key="1">
    <source>
        <dbReference type="SAM" id="MobiDB-lite"/>
    </source>
</evidence>
<evidence type="ECO:0000313" key="3">
    <source>
        <dbReference type="EMBL" id="MFD1302947.1"/>
    </source>
</evidence>
<dbReference type="EMBL" id="JBHTND010000021">
    <property type="protein sequence ID" value="MFD1302947.1"/>
    <property type="molecule type" value="Genomic_DNA"/>
</dbReference>
<protein>
    <submittedName>
        <fullName evidence="3">Uncharacterized protein</fullName>
    </submittedName>
</protein>
<feature type="compositionally biased region" description="Low complexity" evidence="1">
    <location>
        <begin position="54"/>
        <end position="72"/>
    </location>
</feature>
<feature type="signal peptide" evidence="2">
    <location>
        <begin position="1"/>
        <end position="20"/>
    </location>
</feature>
<keyword evidence="2" id="KW-0732">Signal</keyword>
<evidence type="ECO:0000256" key="2">
    <source>
        <dbReference type="SAM" id="SignalP"/>
    </source>
</evidence>
<reference evidence="4" key="1">
    <citation type="journal article" date="2019" name="Int. J. Syst. Evol. Microbiol.">
        <title>The Global Catalogue of Microorganisms (GCM) 10K type strain sequencing project: providing services to taxonomists for standard genome sequencing and annotation.</title>
        <authorList>
            <consortium name="The Broad Institute Genomics Platform"/>
            <consortium name="The Broad Institute Genome Sequencing Center for Infectious Disease"/>
            <person name="Wu L."/>
            <person name="Ma J."/>
        </authorList>
    </citation>
    <scope>NUCLEOTIDE SEQUENCE [LARGE SCALE GENOMIC DNA]</scope>
    <source>
        <strain evidence="4">CCUG 56108</strain>
    </source>
</reference>
<feature type="region of interest" description="Disordered" evidence="1">
    <location>
        <begin position="40"/>
        <end position="95"/>
    </location>
</feature>
<organism evidence="3 4">
    <name type="scientific">Methylobacterium marchantiae</name>
    <dbReference type="NCBI Taxonomy" id="600331"/>
    <lineage>
        <taxon>Bacteria</taxon>
        <taxon>Pseudomonadati</taxon>
        <taxon>Pseudomonadota</taxon>
        <taxon>Alphaproteobacteria</taxon>
        <taxon>Hyphomicrobiales</taxon>
        <taxon>Methylobacteriaceae</taxon>
        <taxon>Methylobacterium</taxon>
    </lineage>
</organism>
<comment type="caution">
    <text evidence="3">The sequence shown here is derived from an EMBL/GenBank/DDBJ whole genome shotgun (WGS) entry which is preliminary data.</text>
</comment>